<feature type="compositionally biased region" description="Basic and acidic residues" evidence="1">
    <location>
        <begin position="66"/>
        <end position="85"/>
    </location>
</feature>
<dbReference type="PANTHER" id="PTHR47026">
    <property type="entry name" value="PIGMENTOSA GTPASE REGULATOR-LIKE PROTEIN, PUTATIVE-RELATED"/>
    <property type="match status" value="1"/>
</dbReference>
<feature type="compositionally biased region" description="Basic and acidic residues" evidence="1">
    <location>
        <begin position="104"/>
        <end position="118"/>
    </location>
</feature>
<dbReference type="EMBL" id="JAPFFF010000029">
    <property type="protein sequence ID" value="KAK8846190.1"/>
    <property type="molecule type" value="Genomic_DNA"/>
</dbReference>
<feature type="compositionally biased region" description="Polar residues" evidence="1">
    <location>
        <begin position="208"/>
        <end position="222"/>
    </location>
</feature>
<evidence type="ECO:0000313" key="3">
    <source>
        <dbReference type="Proteomes" id="UP001470230"/>
    </source>
</evidence>
<feature type="region of interest" description="Disordered" evidence="1">
    <location>
        <begin position="46"/>
        <end position="169"/>
    </location>
</feature>
<dbReference type="PANTHER" id="PTHR47026:SF2">
    <property type="entry name" value="FLAGELLAR ASSOCIATED PROTEIN"/>
    <property type="match status" value="1"/>
</dbReference>
<accession>A0ABR2HFJ5</accession>
<feature type="compositionally biased region" description="Acidic residues" evidence="1">
    <location>
        <begin position="86"/>
        <end position="96"/>
    </location>
</feature>
<feature type="compositionally biased region" description="Polar residues" evidence="1">
    <location>
        <begin position="1"/>
        <end position="11"/>
    </location>
</feature>
<sequence length="557" mass="63494">MNEETAVSNIDTQEKPIENSDDNASLEPVKKIEIVAEVTNILDNLVKKTEKSNSSDDEENGNIFKTESKVNDIEKSESESPIENKDENEDQNEEVNNEISNDNAEAKLENVEDKKDNVEEQNETDEKDNVEEQNETDEKDKVEAESATNDTVDSIFNEPSADSQESNLSGTLESIVHNKISSLVDGKVDISTETDHRERKVHKKNKVQDTTNQPEQADTNNDNGDEYSDKQLQNALDAMLKKKILPDIKMRPSVINYARRICNEKMINEEYDEAINIDTAIDVMFTSMEGTNTDPQKQQMNENVLQRLQMTKGRKEEVEKRWDDKITEQKNINSQKLAELVKTHEKEKSAFVEEWNNPQALVAFSKPSAKLFHLRKQQKTLALVHDFEGAKILKNEADQLEKIETSEGLRKAENSMKNQYMALLDRQKREMACLVDNSKMSIEKLEMQKYKELCSIENTEKVLQSRLISSPGSNSNSSSKKNKLIMNPTVIVPNVNSNSAMRSRSLNSSMMISRPRSQVTSYKAVSETWRLKLKLNDINKTIRLVEPVAKNKQNSTL</sequence>
<feature type="region of interest" description="Disordered" evidence="1">
    <location>
        <begin position="1"/>
        <end position="29"/>
    </location>
</feature>
<reference evidence="2 3" key="1">
    <citation type="submission" date="2024-04" db="EMBL/GenBank/DDBJ databases">
        <title>Tritrichomonas musculus Genome.</title>
        <authorList>
            <person name="Alves-Ferreira E."/>
            <person name="Grigg M."/>
            <person name="Lorenzi H."/>
            <person name="Galac M."/>
        </authorList>
    </citation>
    <scope>NUCLEOTIDE SEQUENCE [LARGE SCALE GENOMIC DNA]</scope>
    <source>
        <strain evidence="2 3">EAF2021</strain>
    </source>
</reference>
<evidence type="ECO:0000313" key="2">
    <source>
        <dbReference type="EMBL" id="KAK8846190.1"/>
    </source>
</evidence>
<name>A0ABR2HFJ5_9EUKA</name>
<evidence type="ECO:0000256" key="1">
    <source>
        <dbReference type="SAM" id="MobiDB-lite"/>
    </source>
</evidence>
<protein>
    <submittedName>
        <fullName evidence="2">Uncharacterized protein</fullName>
    </submittedName>
</protein>
<dbReference type="Proteomes" id="UP001470230">
    <property type="component" value="Unassembled WGS sequence"/>
</dbReference>
<feature type="region of interest" description="Disordered" evidence="1">
    <location>
        <begin position="191"/>
        <end position="228"/>
    </location>
</feature>
<organism evidence="2 3">
    <name type="scientific">Tritrichomonas musculus</name>
    <dbReference type="NCBI Taxonomy" id="1915356"/>
    <lineage>
        <taxon>Eukaryota</taxon>
        <taxon>Metamonada</taxon>
        <taxon>Parabasalia</taxon>
        <taxon>Tritrichomonadida</taxon>
        <taxon>Tritrichomonadidae</taxon>
        <taxon>Tritrichomonas</taxon>
    </lineage>
</organism>
<feature type="compositionally biased region" description="Acidic residues" evidence="1">
    <location>
        <begin position="119"/>
        <end position="135"/>
    </location>
</feature>
<keyword evidence="3" id="KW-1185">Reference proteome</keyword>
<gene>
    <name evidence="2" type="ORF">M9Y10_020196</name>
</gene>
<comment type="caution">
    <text evidence="2">The sequence shown here is derived from an EMBL/GenBank/DDBJ whole genome shotgun (WGS) entry which is preliminary data.</text>
</comment>
<proteinExistence type="predicted"/>
<feature type="compositionally biased region" description="Polar residues" evidence="1">
    <location>
        <begin position="160"/>
        <end position="169"/>
    </location>
</feature>